<name>A0A212C922_CEREH</name>
<feature type="non-terminal residue" evidence="2">
    <location>
        <position position="1"/>
    </location>
</feature>
<organism evidence="2 3">
    <name type="scientific">Cervus elaphus hippelaphus</name>
    <name type="common">European red deer</name>
    <dbReference type="NCBI Taxonomy" id="46360"/>
    <lineage>
        <taxon>Eukaryota</taxon>
        <taxon>Metazoa</taxon>
        <taxon>Chordata</taxon>
        <taxon>Craniata</taxon>
        <taxon>Vertebrata</taxon>
        <taxon>Euteleostomi</taxon>
        <taxon>Mammalia</taxon>
        <taxon>Eutheria</taxon>
        <taxon>Laurasiatheria</taxon>
        <taxon>Artiodactyla</taxon>
        <taxon>Ruminantia</taxon>
        <taxon>Pecora</taxon>
        <taxon>Cervidae</taxon>
        <taxon>Cervinae</taxon>
        <taxon>Cervus</taxon>
    </lineage>
</organism>
<comment type="caution">
    <text evidence="2">The sequence shown here is derived from an EMBL/GenBank/DDBJ whole genome shotgun (WGS) entry which is preliminary data.</text>
</comment>
<dbReference type="InterPro" id="IPR002035">
    <property type="entry name" value="VWF_A"/>
</dbReference>
<dbReference type="AlphaFoldDB" id="A0A212C922"/>
<evidence type="ECO:0000313" key="2">
    <source>
        <dbReference type="EMBL" id="OWK02491.1"/>
    </source>
</evidence>
<dbReference type="InterPro" id="IPR050934">
    <property type="entry name" value="ITIH"/>
</dbReference>
<proteinExistence type="predicted"/>
<dbReference type="PANTHER" id="PTHR10338">
    <property type="entry name" value="INTER-ALPHA-TRYPSIN INHIBITOR HEAVY CHAIN FAMILY MEMBER"/>
    <property type="match status" value="1"/>
</dbReference>
<reference evidence="2 3" key="1">
    <citation type="journal article" date="2018" name="Mol. Genet. Genomics">
        <title>The red deer Cervus elaphus genome CerEla1.0: sequencing, annotating, genes, and chromosomes.</title>
        <authorList>
            <person name="Bana N.A."/>
            <person name="Nyiri A."/>
            <person name="Nagy J."/>
            <person name="Frank K."/>
            <person name="Nagy T."/>
            <person name="Steger V."/>
            <person name="Schiller M."/>
            <person name="Lakatos P."/>
            <person name="Sugar L."/>
            <person name="Horn P."/>
            <person name="Barta E."/>
            <person name="Orosz L."/>
        </authorList>
    </citation>
    <scope>NUCLEOTIDE SEQUENCE [LARGE SCALE GENOMIC DNA]</scope>
    <source>
        <strain evidence="2">Hungarian</strain>
    </source>
</reference>
<accession>A0A212C922</accession>
<dbReference type="Pfam" id="PF13768">
    <property type="entry name" value="VWA_3"/>
    <property type="match status" value="1"/>
</dbReference>
<feature type="domain" description="VWFA" evidence="1">
    <location>
        <begin position="208"/>
        <end position="291"/>
    </location>
</feature>
<gene>
    <name evidence="2" type="ORF">Celaphus_00010455</name>
</gene>
<evidence type="ECO:0000259" key="1">
    <source>
        <dbReference type="PROSITE" id="PS50234"/>
    </source>
</evidence>
<dbReference type="Gene3D" id="3.40.50.410">
    <property type="entry name" value="von Willebrand factor, type A domain"/>
    <property type="match status" value="1"/>
</dbReference>
<dbReference type="OrthoDB" id="299997at2759"/>
<dbReference type="SUPFAM" id="SSF53300">
    <property type="entry name" value="vWA-like"/>
    <property type="match status" value="1"/>
</dbReference>
<dbReference type="Proteomes" id="UP000242450">
    <property type="component" value="Chromosome 24"/>
</dbReference>
<dbReference type="PROSITE" id="PS50234">
    <property type="entry name" value="VWFA"/>
    <property type="match status" value="1"/>
</dbReference>
<sequence>GGCPKVPSCPTRIPSLPGCVAAGVTDRTQILKNVRDAIRGRFPLYNLGFGRDVDLNFLEVMSLENNGRVQRIYEDHDATQQLQGFYEQVANPLLRDVELLYPREAVSDLTQHRHKQYYEGSEIMVAGRIADHKLSSFKADVRADAGHVLFRPTVSQQQTCPTCSTTLLNGDFKVTYDVNRDNVCDLLVANNYFAHFFAPQNLRKLNKNVVFVIDISTSMEGQKVKQTKEALHKILGDLRPGDHFDLVLFGSAVQSWKGSLVQASSANLEAARNFVKQFSLAGGRGRGLGPP</sequence>
<dbReference type="PANTHER" id="PTHR10338:SF106">
    <property type="entry name" value="INTER-ALPHA-TRYPSIN INHIBITOR HEAVY CHAIN H1"/>
    <property type="match status" value="1"/>
</dbReference>
<evidence type="ECO:0000313" key="3">
    <source>
        <dbReference type="Proteomes" id="UP000242450"/>
    </source>
</evidence>
<dbReference type="InterPro" id="IPR036465">
    <property type="entry name" value="vWFA_dom_sf"/>
</dbReference>
<dbReference type="EMBL" id="MKHE01000024">
    <property type="protein sequence ID" value="OWK02491.1"/>
    <property type="molecule type" value="Genomic_DNA"/>
</dbReference>
<keyword evidence="3" id="KW-1185">Reference proteome</keyword>
<protein>
    <submittedName>
        <fullName evidence="2">ITIH1</fullName>
    </submittedName>
</protein>